<comment type="caution">
    <text evidence="1">The sequence shown here is derived from an EMBL/GenBank/DDBJ whole genome shotgun (WGS) entry which is preliminary data.</text>
</comment>
<protein>
    <submittedName>
        <fullName evidence="1">Uncharacterized protein</fullName>
    </submittedName>
</protein>
<reference evidence="1 2" key="1">
    <citation type="submission" date="2015-01" db="EMBL/GenBank/DDBJ databases">
        <title>Evolution of Trichinella species and genotypes.</title>
        <authorList>
            <person name="Korhonen P.K."/>
            <person name="Edoardo P."/>
            <person name="Giuseppe L.R."/>
            <person name="Gasser R.B."/>
        </authorList>
    </citation>
    <scope>NUCLEOTIDE SEQUENCE [LARGE SCALE GENOMIC DNA]</scope>
    <source>
        <strain evidence="1">ISS417</strain>
    </source>
</reference>
<dbReference type="EMBL" id="JYDJ01000820">
    <property type="protein sequence ID" value="KRX33371.1"/>
    <property type="molecule type" value="Genomic_DNA"/>
</dbReference>
<dbReference type="Proteomes" id="UP000055048">
    <property type="component" value="Unassembled WGS sequence"/>
</dbReference>
<accession>A0A0V0T303</accession>
<evidence type="ECO:0000313" key="1">
    <source>
        <dbReference type="EMBL" id="KRX33371.1"/>
    </source>
</evidence>
<dbReference type="AlphaFoldDB" id="A0A0V0T303"/>
<keyword evidence="2" id="KW-1185">Reference proteome</keyword>
<gene>
    <name evidence="1" type="ORF">T05_15033</name>
</gene>
<proteinExistence type="predicted"/>
<evidence type="ECO:0000313" key="2">
    <source>
        <dbReference type="Proteomes" id="UP000055048"/>
    </source>
</evidence>
<sequence length="38" mass="4204">MENNGIAIKRSTGQRPVIYLPQLRWSAAEKASKSSDAE</sequence>
<name>A0A0V0T303_9BILA</name>
<organism evidence="1 2">
    <name type="scientific">Trichinella murrelli</name>
    <dbReference type="NCBI Taxonomy" id="144512"/>
    <lineage>
        <taxon>Eukaryota</taxon>
        <taxon>Metazoa</taxon>
        <taxon>Ecdysozoa</taxon>
        <taxon>Nematoda</taxon>
        <taxon>Enoplea</taxon>
        <taxon>Dorylaimia</taxon>
        <taxon>Trichinellida</taxon>
        <taxon>Trichinellidae</taxon>
        <taxon>Trichinella</taxon>
    </lineage>
</organism>